<dbReference type="OrthoDB" id="8905727at2"/>
<dbReference type="AlphaFoldDB" id="A0A5B0W2T6"/>
<sequence length="141" mass="15647">MIIDATTFEVHDVSLWPIVRQSAGSAQPGYSKQWEREMDALLAIAMPFVVIMEGDEQAEEHDDRKARGIWLNKNKRDLATVCKAVIGIEASAIKRAAMQVQMSLATKAFGMRMEIVASREEALQLAERILKRTDTATSLAG</sequence>
<comment type="caution">
    <text evidence="1">The sequence shown here is derived from an EMBL/GenBank/DDBJ whole genome shotgun (WGS) entry which is preliminary data.</text>
</comment>
<organism evidence="1 2">
    <name type="scientific">Rhizobium tropici</name>
    <dbReference type="NCBI Taxonomy" id="398"/>
    <lineage>
        <taxon>Bacteria</taxon>
        <taxon>Pseudomonadati</taxon>
        <taxon>Pseudomonadota</taxon>
        <taxon>Alphaproteobacteria</taxon>
        <taxon>Hyphomicrobiales</taxon>
        <taxon>Rhizobiaceae</taxon>
        <taxon>Rhizobium/Agrobacterium group</taxon>
        <taxon>Rhizobium</taxon>
    </lineage>
</organism>
<dbReference type="Proteomes" id="UP000323608">
    <property type="component" value="Unassembled WGS sequence"/>
</dbReference>
<dbReference type="EMBL" id="VNIP01000008">
    <property type="protein sequence ID" value="KAA1180341.1"/>
    <property type="molecule type" value="Genomic_DNA"/>
</dbReference>
<reference evidence="1 2" key="1">
    <citation type="submission" date="2019-07" db="EMBL/GenBank/DDBJ databases">
        <title>The Draft Genome Sequence of Rhizobium tropici SARCC-755 Associated with Superior Nodulation on Pigeonpea (Cajanus cajan (L.) Millsp.).</title>
        <authorList>
            <person name="Bopape F.L."/>
            <person name="Hassen A.I."/>
            <person name="Swanevelder Z.H."/>
            <person name="Gwata E.T."/>
        </authorList>
    </citation>
    <scope>NUCLEOTIDE SEQUENCE [LARGE SCALE GENOMIC DNA]</scope>
    <source>
        <strain evidence="1 2">SARCC-755</strain>
    </source>
</reference>
<name>A0A5B0W2T6_RHITR</name>
<dbReference type="RefSeq" id="WP_149635595.1">
    <property type="nucleotide sequence ID" value="NZ_VNIP01000008.1"/>
</dbReference>
<evidence type="ECO:0000313" key="1">
    <source>
        <dbReference type="EMBL" id="KAA1180341.1"/>
    </source>
</evidence>
<proteinExistence type="predicted"/>
<gene>
    <name evidence="1" type="ORF">FP026_16015</name>
</gene>
<protein>
    <submittedName>
        <fullName evidence="1">Uncharacterized protein</fullName>
    </submittedName>
</protein>
<accession>A0A5B0W2T6</accession>
<evidence type="ECO:0000313" key="2">
    <source>
        <dbReference type="Proteomes" id="UP000323608"/>
    </source>
</evidence>